<dbReference type="RefSeq" id="WP_404746973.1">
    <property type="nucleotide sequence ID" value="NZ_JBJDQH010000007.1"/>
</dbReference>
<evidence type="ECO:0000256" key="2">
    <source>
        <dbReference type="ARBA" id="ARBA00022679"/>
    </source>
</evidence>
<gene>
    <name evidence="5" type="ORF">ACI2L5_22595</name>
</gene>
<keyword evidence="2" id="KW-0808">Transferase</keyword>
<dbReference type="PROSITE" id="PS00584">
    <property type="entry name" value="PFKB_KINASES_2"/>
    <property type="match status" value="1"/>
</dbReference>
<keyword evidence="3 5" id="KW-0418">Kinase</keyword>
<protein>
    <submittedName>
        <fullName evidence="5">Sugar kinase</fullName>
    </submittedName>
</protein>
<keyword evidence="6" id="KW-1185">Reference proteome</keyword>
<reference evidence="5 6" key="1">
    <citation type="submission" date="2024-11" db="EMBL/GenBank/DDBJ databases">
        <title>The Natural Products Discovery Center: Release of the First 8490 Sequenced Strains for Exploring Actinobacteria Biosynthetic Diversity.</title>
        <authorList>
            <person name="Kalkreuter E."/>
            <person name="Kautsar S.A."/>
            <person name="Yang D."/>
            <person name="Bader C.D."/>
            <person name="Teijaro C.N."/>
            <person name="Fluegel L."/>
            <person name="Davis C.M."/>
            <person name="Simpson J.R."/>
            <person name="Lauterbach L."/>
            <person name="Steele A.D."/>
            <person name="Gui C."/>
            <person name="Meng S."/>
            <person name="Li G."/>
            <person name="Viehrig K."/>
            <person name="Ye F."/>
            <person name="Su P."/>
            <person name="Kiefer A.F."/>
            <person name="Nichols A."/>
            <person name="Cepeda A.J."/>
            <person name="Yan W."/>
            <person name="Fan B."/>
            <person name="Jiang Y."/>
            <person name="Adhikari A."/>
            <person name="Zheng C.-J."/>
            <person name="Schuster L."/>
            <person name="Cowan T.M."/>
            <person name="Smanski M.J."/>
            <person name="Chevrette M.G."/>
            <person name="De Carvalho L.P.S."/>
            <person name="Shen B."/>
        </authorList>
    </citation>
    <scope>NUCLEOTIDE SEQUENCE [LARGE SCALE GENOMIC DNA]</scope>
    <source>
        <strain evidence="5 6">NPDC020863</strain>
    </source>
</reference>
<name>A0ABW8LSQ3_9ACTN</name>
<dbReference type="Gene3D" id="3.40.1190.20">
    <property type="match status" value="1"/>
</dbReference>
<dbReference type="InterPro" id="IPR052700">
    <property type="entry name" value="Carb_kinase_PfkB-like"/>
</dbReference>
<dbReference type="Pfam" id="PF00294">
    <property type="entry name" value="PfkB"/>
    <property type="match status" value="1"/>
</dbReference>
<dbReference type="CDD" id="cd01166">
    <property type="entry name" value="KdgK"/>
    <property type="match status" value="1"/>
</dbReference>
<dbReference type="InterPro" id="IPR002173">
    <property type="entry name" value="Carboh/pur_kinase_PfkB_CS"/>
</dbReference>
<evidence type="ECO:0000313" key="5">
    <source>
        <dbReference type="EMBL" id="MFK4267700.1"/>
    </source>
</evidence>
<proteinExistence type="inferred from homology"/>
<feature type="domain" description="Carbohydrate kinase PfkB" evidence="4">
    <location>
        <begin position="15"/>
        <end position="304"/>
    </location>
</feature>
<dbReference type="PANTHER" id="PTHR43320:SF2">
    <property type="entry name" value="2-DEHYDRO-3-DEOXYGLUCONOKINASE_2-DEHYDRO-3-DEOXYGALACTONOKINASE"/>
    <property type="match status" value="1"/>
</dbReference>
<organism evidence="5 6">
    <name type="scientific">Streptomyces milbemycinicus</name>
    <dbReference type="NCBI Taxonomy" id="476552"/>
    <lineage>
        <taxon>Bacteria</taxon>
        <taxon>Bacillati</taxon>
        <taxon>Actinomycetota</taxon>
        <taxon>Actinomycetes</taxon>
        <taxon>Kitasatosporales</taxon>
        <taxon>Streptomycetaceae</taxon>
        <taxon>Streptomyces</taxon>
    </lineage>
</organism>
<accession>A0ABW8LSQ3</accession>
<dbReference type="EMBL" id="JBJDQH010000007">
    <property type="protein sequence ID" value="MFK4267700.1"/>
    <property type="molecule type" value="Genomic_DNA"/>
</dbReference>
<comment type="similarity">
    <text evidence="1">Belongs to the carbohydrate kinase PfkB family.</text>
</comment>
<evidence type="ECO:0000313" key="6">
    <source>
        <dbReference type="Proteomes" id="UP001620295"/>
    </source>
</evidence>
<dbReference type="SUPFAM" id="SSF53613">
    <property type="entry name" value="Ribokinase-like"/>
    <property type="match status" value="1"/>
</dbReference>
<dbReference type="GO" id="GO:0016301">
    <property type="term" value="F:kinase activity"/>
    <property type="evidence" value="ECO:0007669"/>
    <property type="project" value="UniProtKB-KW"/>
</dbReference>
<evidence type="ECO:0000256" key="3">
    <source>
        <dbReference type="ARBA" id="ARBA00022777"/>
    </source>
</evidence>
<evidence type="ECO:0000259" key="4">
    <source>
        <dbReference type="Pfam" id="PF00294"/>
    </source>
</evidence>
<dbReference type="InterPro" id="IPR011611">
    <property type="entry name" value="PfkB_dom"/>
</dbReference>
<dbReference type="Proteomes" id="UP001620295">
    <property type="component" value="Unassembled WGS sequence"/>
</dbReference>
<evidence type="ECO:0000256" key="1">
    <source>
        <dbReference type="ARBA" id="ARBA00010688"/>
    </source>
</evidence>
<comment type="caution">
    <text evidence="5">The sequence shown here is derived from an EMBL/GenBank/DDBJ whole genome shotgun (WGS) entry which is preliminary data.</text>
</comment>
<dbReference type="PANTHER" id="PTHR43320">
    <property type="entry name" value="SUGAR KINASE"/>
    <property type="match status" value="1"/>
</dbReference>
<sequence>MSYEEQPRGRPVPEVVTCGEAMLLMVAEPGVPLERATVFRRSVAGAESNVATGLARLGHHTRWLGRVGDDPSGRSVLAQLRADAIDTSYAVVDPSAPTGLLLRDSHPARAIDVQYHRAGSAASRLTADELTAEMVEGTRLVHITGITPMLSDSAHTATLRLLELARAVGAMVSFDPNVRLKLGTPERWRGVVGPLLEQADITLTGEDELELLGATVPGLLAAGVTTAVVKHRDKSATCSTADGTWRQDAFRVPAADPVGAGDAFAAGFLSGVLSGAPYDRCLAAGAAVAALVVQCTTDTDGLPDRQGLARALSSFTGAAETVHR</sequence>
<dbReference type="InterPro" id="IPR029056">
    <property type="entry name" value="Ribokinase-like"/>
</dbReference>